<dbReference type="KEGG" id="sdf:ACG33_10147"/>
<dbReference type="Proteomes" id="UP000070250">
    <property type="component" value="Chromosome"/>
</dbReference>
<sequence length="362" mass="41104">MARGRRNLYLRHGSALAAAMKFPRENDSDHRQGNLLVLKRFNAGTGEKGVLYLQYTESISSFVALFDLDSLCNRYRIVVEPSSWGYQDDAFLLLIHPGLDVVILAQDELDFEYVRSLNGHLHPLRIGAGDWIDPYVFSAQAEHKEFDFVMVASWSPVKRHSIFFSALAEAGLADAPIALIGYPWEGRNQSHIEDLARSYGLTNVAFHECIPREEVARIIRRSRAGVMLTRREGANRGVYECLFSGVPVVISRENRGFNKSHITAETGILASDNELPSALCRIRDEAHTFKPREWALLNTGYRNAWRILNEKLRGLAIDNREPYTKNIALIKSAPFAVYDVYVEQVELTPEYEILKSFIRDSV</sequence>
<evidence type="ECO:0000313" key="2">
    <source>
        <dbReference type="EMBL" id="AMN47454.1"/>
    </source>
</evidence>
<dbReference type="InterPro" id="IPR001296">
    <property type="entry name" value="Glyco_trans_1"/>
</dbReference>
<evidence type="ECO:0000313" key="3">
    <source>
        <dbReference type="Proteomes" id="UP000070250"/>
    </source>
</evidence>
<proteinExistence type="predicted"/>
<accession>A0A127FAK4</accession>
<dbReference type="Pfam" id="PF00534">
    <property type="entry name" value="Glycos_transf_1"/>
    <property type="match status" value="1"/>
</dbReference>
<gene>
    <name evidence="2" type="ORF">ACG33_10147</name>
</gene>
<name>A0A127FAK4_STEDE</name>
<reference evidence="2 3" key="1">
    <citation type="submission" date="2015-06" db="EMBL/GenBank/DDBJ databases">
        <title>A Comprehensive Approach to Explore the Metabolic and Phylogenetic Diversity of Bacterial Steroid Degradation in the Environment: Testosterone as an Example.</title>
        <authorList>
            <person name="Yang F.-C."/>
            <person name="Chen Y.-L."/>
            <person name="Yu C.-P."/>
            <person name="Tang S.-L."/>
            <person name="Wang P.-H."/>
            <person name="Ismail W."/>
            <person name="Wang C.-H."/>
            <person name="Yang C.-Y."/>
            <person name="Chiang Y.-R."/>
        </authorList>
    </citation>
    <scope>NUCLEOTIDE SEQUENCE [LARGE SCALE GENOMIC DNA]</scope>
    <source>
        <strain evidence="2 3">DSM 18526</strain>
    </source>
</reference>
<protein>
    <recommendedName>
        <fullName evidence="1">Glycosyl transferase family 1 domain-containing protein</fullName>
    </recommendedName>
</protein>
<keyword evidence="3" id="KW-1185">Reference proteome</keyword>
<dbReference type="AlphaFoldDB" id="A0A127FAK4"/>
<feature type="domain" description="Glycosyl transferase family 1" evidence="1">
    <location>
        <begin position="140"/>
        <end position="273"/>
    </location>
</feature>
<evidence type="ECO:0000259" key="1">
    <source>
        <dbReference type="Pfam" id="PF00534"/>
    </source>
</evidence>
<organism evidence="2 3">
    <name type="scientific">Steroidobacter denitrificans</name>
    <dbReference type="NCBI Taxonomy" id="465721"/>
    <lineage>
        <taxon>Bacteria</taxon>
        <taxon>Pseudomonadati</taxon>
        <taxon>Pseudomonadota</taxon>
        <taxon>Gammaproteobacteria</taxon>
        <taxon>Steroidobacterales</taxon>
        <taxon>Steroidobacteraceae</taxon>
        <taxon>Steroidobacter</taxon>
    </lineage>
</organism>
<dbReference type="GO" id="GO:0016757">
    <property type="term" value="F:glycosyltransferase activity"/>
    <property type="evidence" value="ECO:0007669"/>
    <property type="project" value="InterPro"/>
</dbReference>
<dbReference type="SUPFAM" id="SSF53756">
    <property type="entry name" value="UDP-Glycosyltransferase/glycogen phosphorylase"/>
    <property type="match status" value="1"/>
</dbReference>
<dbReference type="Gene3D" id="3.40.50.2000">
    <property type="entry name" value="Glycogen Phosphorylase B"/>
    <property type="match status" value="1"/>
</dbReference>
<dbReference type="EMBL" id="CP011971">
    <property type="protein sequence ID" value="AMN47454.1"/>
    <property type="molecule type" value="Genomic_DNA"/>
</dbReference>
<dbReference type="STRING" id="465721.ACG33_10147"/>